<keyword evidence="3" id="KW-0732">Signal</keyword>
<dbReference type="GO" id="GO:0015833">
    <property type="term" value="P:peptide transport"/>
    <property type="evidence" value="ECO:0007669"/>
    <property type="project" value="TreeGrafter"/>
</dbReference>
<dbReference type="Pfam" id="PF00496">
    <property type="entry name" value="SBP_bac_5"/>
    <property type="match status" value="1"/>
</dbReference>
<dbReference type="PANTHER" id="PTHR30290:SF9">
    <property type="entry name" value="OLIGOPEPTIDE-BINDING PROTEIN APPA"/>
    <property type="match status" value="1"/>
</dbReference>
<dbReference type="Gene3D" id="3.10.105.10">
    <property type="entry name" value="Dipeptide-binding Protein, Domain 3"/>
    <property type="match status" value="1"/>
</dbReference>
<comment type="similarity">
    <text evidence="1">Belongs to the bacterial solute-binding protein 5 family.</text>
</comment>
<dbReference type="EMBL" id="MFFM01000028">
    <property type="protein sequence ID" value="OGF12924.1"/>
    <property type="molecule type" value="Genomic_DNA"/>
</dbReference>
<dbReference type="Gene3D" id="3.40.190.10">
    <property type="entry name" value="Periplasmic binding protein-like II"/>
    <property type="match status" value="1"/>
</dbReference>
<dbReference type="PROSITE" id="PS51257">
    <property type="entry name" value="PROKAR_LIPOPROTEIN"/>
    <property type="match status" value="1"/>
</dbReference>
<evidence type="ECO:0000256" key="3">
    <source>
        <dbReference type="ARBA" id="ARBA00022729"/>
    </source>
</evidence>
<protein>
    <recommendedName>
        <fullName evidence="4">Solute-binding protein family 5 domain-containing protein</fullName>
    </recommendedName>
</protein>
<comment type="caution">
    <text evidence="5">The sequence shown here is derived from an EMBL/GenBank/DDBJ whole genome shotgun (WGS) entry which is preliminary data.</text>
</comment>
<evidence type="ECO:0000259" key="4">
    <source>
        <dbReference type="Pfam" id="PF00496"/>
    </source>
</evidence>
<dbReference type="PIRSF" id="PIRSF002741">
    <property type="entry name" value="MppA"/>
    <property type="match status" value="1"/>
</dbReference>
<dbReference type="GO" id="GO:0042597">
    <property type="term" value="C:periplasmic space"/>
    <property type="evidence" value="ECO:0007669"/>
    <property type="project" value="UniProtKB-ARBA"/>
</dbReference>
<dbReference type="PANTHER" id="PTHR30290">
    <property type="entry name" value="PERIPLASMIC BINDING COMPONENT OF ABC TRANSPORTER"/>
    <property type="match status" value="1"/>
</dbReference>
<keyword evidence="2" id="KW-0813">Transport</keyword>
<dbReference type="InterPro" id="IPR030678">
    <property type="entry name" value="Peptide/Ni-bd"/>
</dbReference>
<evidence type="ECO:0000256" key="1">
    <source>
        <dbReference type="ARBA" id="ARBA00005695"/>
    </source>
</evidence>
<evidence type="ECO:0000313" key="6">
    <source>
        <dbReference type="Proteomes" id="UP000177230"/>
    </source>
</evidence>
<name>A0A1F5REW4_9BACT</name>
<feature type="domain" description="Solute-binding protein family 5" evidence="4">
    <location>
        <begin position="64"/>
        <end position="408"/>
    </location>
</feature>
<reference evidence="5 6" key="1">
    <citation type="journal article" date="2016" name="Nat. Commun.">
        <title>Thousands of microbial genomes shed light on interconnected biogeochemical processes in an aquifer system.</title>
        <authorList>
            <person name="Anantharaman K."/>
            <person name="Brown C.T."/>
            <person name="Hug L.A."/>
            <person name="Sharon I."/>
            <person name="Castelle C.J."/>
            <person name="Probst A.J."/>
            <person name="Thomas B.C."/>
            <person name="Singh A."/>
            <person name="Wilkins M.J."/>
            <person name="Karaoz U."/>
            <person name="Brodie E.L."/>
            <person name="Williams K.H."/>
            <person name="Hubbard S.S."/>
            <person name="Banfield J.F."/>
        </authorList>
    </citation>
    <scope>NUCLEOTIDE SEQUENCE [LARGE SCALE GENOMIC DNA]</scope>
</reference>
<dbReference type="SUPFAM" id="SSF53850">
    <property type="entry name" value="Periplasmic binding protein-like II"/>
    <property type="match status" value="1"/>
</dbReference>
<dbReference type="GO" id="GO:0043190">
    <property type="term" value="C:ATP-binding cassette (ABC) transporter complex"/>
    <property type="evidence" value="ECO:0007669"/>
    <property type="project" value="InterPro"/>
</dbReference>
<dbReference type="GO" id="GO:1904680">
    <property type="term" value="F:peptide transmembrane transporter activity"/>
    <property type="evidence" value="ECO:0007669"/>
    <property type="project" value="TreeGrafter"/>
</dbReference>
<dbReference type="Proteomes" id="UP000177230">
    <property type="component" value="Unassembled WGS sequence"/>
</dbReference>
<dbReference type="InterPro" id="IPR000914">
    <property type="entry name" value="SBP_5_dom"/>
</dbReference>
<dbReference type="InterPro" id="IPR039424">
    <property type="entry name" value="SBP_5"/>
</dbReference>
<evidence type="ECO:0000313" key="5">
    <source>
        <dbReference type="EMBL" id="OGF12924.1"/>
    </source>
</evidence>
<organism evidence="5 6">
    <name type="scientific">Candidatus Edwardsbacteria bacterium GWF2_54_11</name>
    <dbReference type="NCBI Taxonomy" id="1817851"/>
    <lineage>
        <taxon>Bacteria</taxon>
        <taxon>Candidatus Edwardsiibacteriota</taxon>
    </lineage>
</organism>
<dbReference type="AlphaFoldDB" id="A0A1F5REW4"/>
<gene>
    <name evidence="5" type="ORF">A2024_11910</name>
</gene>
<accession>A0A1F5REW4</accession>
<proteinExistence type="inferred from homology"/>
<sequence>MKKILLVFSLLASLSCSYPQQTLRIAASEGLISFDPHTQDEAVTMEILGNVYESLVAFDADMQLVPMLCTGYSNVDDRTWRFYLRPGVKFHDGKPLTAEDAIFSLERAGNHQASVFKSMLAVIEKIEKVDSLTIEISTVKPRPNLINILTMISIIPARSDPAGQPVGTGPYSLAGFNGRDILYLNKFKGYWGEEPFFNKTEFHIIKDDSQRMEKLLSGKMDIDANVMENYRTRLSGDSRVNLVAKPSATITVLGLNTSGKFKDNPLSDVRLRQAISLAINRREMVARACHGYAVPANQIATQAIFGYDPELPEIEQNIEKARQIIGPLKTSDPIELTIKVSSAAWFEGQLLAEFLAPIGIKLTVDSLSWTELYSSIESGQAQFYLMGFAYSFGDASELLNDMVHSKGGARDFGIRNLSGYSNENLDKILEKADREFDPLLRKQLLQQAILLTTKDLPFIPLYIRDSSYGLRRDLTWHQKTAAAMLVKEIRL</sequence>
<evidence type="ECO:0000256" key="2">
    <source>
        <dbReference type="ARBA" id="ARBA00022448"/>
    </source>
</evidence>
<dbReference type="Gene3D" id="3.90.76.10">
    <property type="entry name" value="Dipeptide-binding Protein, Domain 1"/>
    <property type="match status" value="1"/>
</dbReference>